<name>A0A7S3UGW2_OXYMA</name>
<evidence type="ECO:0000313" key="1">
    <source>
        <dbReference type="EMBL" id="CAE0614478.1"/>
    </source>
</evidence>
<sequence length="127" mass="13889">MIQFTGPSGTNVMFYSAPGRMPQFSYLCDYTSKQGPSKLKITLTNCGSLIEDSGGFYDQRLLTGITVDETVLTVPNADGSFETFVAKDITKSCYSPFPVVILPLNGLWAAHANVIKTGLQDFFSWIS</sequence>
<gene>
    <name evidence="1" type="ORF">OMAR00292_LOCUS353</name>
</gene>
<proteinExistence type="predicted"/>
<protein>
    <submittedName>
        <fullName evidence="1">Uncharacterized protein</fullName>
    </submittedName>
</protein>
<accession>A0A7S3UGW2</accession>
<organism evidence="1">
    <name type="scientific">Oxyrrhis marina</name>
    <name type="common">Dinoflagellate</name>
    <dbReference type="NCBI Taxonomy" id="2969"/>
    <lineage>
        <taxon>Eukaryota</taxon>
        <taxon>Sar</taxon>
        <taxon>Alveolata</taxon>
        <taxon>Dinophyceae</taxon>
        <taxon>Oxyrrhinales</taxon>
        <taxon>Oxyrrhinaceae</taxon>
        <taxon>Oxyrrhis</taxon>
    </lineage>
</organism>
<dbReference type="AlphaFoldDB" id="A0A7S3UGW2"/>
<dbReference type="EMBL" id="HBIT01001185">
    <property type="protein sequence ID" value="CAE0614478.1"/>
    <property type="molecule type" value="Transcribed_RNA"/>
</dbReference>
<reference evidence="1" key="1">
    <citation type="submission" date="2021-01" db="EMBL/GenBank/DDBJ databases">
        <authorList>
            <person name="Corre E."/>
            <person name="Pelletier E."/>
            <person name="Niang G."/>
            <person name="Scheremetjew M."/>
            <person name="Finn R."/>
            <person name="Kale V."/>
            <person name="Holt S."/>
            <person name="Cochrane G."/>
            <person name="Meng A."/>
            <person name="Brown T."/>
            <person name="Cohen L."/>
        </authorList>
    </citation>
    <scope>NUCLEOTIDE SEQUENCE</scope>
    <source>
        <strain evidence="1">CCMP1795</strain>
    </source>
</reference>